<organism evidence="1 2">
    <name type="scientific">Rhizobium leguminosarum</name>
    <dbReference type="NCBI Taxonomy" id="384"/>
    <lineage>
        <taxon>Bacteria</taxon>
        <taxon>Pseudomonadati</taxon>
        <taxon>Pseudomonadota</taxon>
        <taxon>Alphaproteobacteria</taxon>
        <taxon>Hyphomicrobiales</taxon>
        <taxon>Rhizobiaceae</taxon>
        <taxon>Rhizobium/Agrobacterium group</taxon>
        <taxon>Rhizobium</taxon>
    </lineage>
</organism>
<dbReference type="OrthoDB" id="1551443at2"/>
<name>A0A1B1CBD0_RHILE</name>
<sequence>MSETRDNHYVPQWYQRRFFEPGKSTLAYLDLTPPRKVLDDGRIITERALFDRYTTGAFYQTDLYSTFFGTSVNDEIERHLFGSVDVRGSKAVKAFAEADPVEWHRHFQTLFEYIDIQKIRTPKGLEWLRTQYPKLTQNQLMLEMQGIRMMHCTIWAEGVREIISAEDADIKFIVSDHPVTIYNHAAPPQSSKCAYPLDPSIALKASQTIFPLSRDFCLILTNLEYAQDPSTSLNLSK</sequence>
<dbReference type="RefSeq" id="WP_065281162.1">
    <property type="nucleotide sequence ID" value="NZ_CP016286.1"/>
</dbReference>
<reference evidence="1 2" key="1">
    <citation type="submission" date="2016-06" db="EMBL/GenBank/DDBJ databases">
        <title>Microsymbionts genomes from the relict species Vavilovia formosa.</title>
        <authorList>
            <person name="Chirak E."/>
            <person name="Kimeklis A."/>
            <person name="Andronov E."/>
        </authorList>
    </citation>
    <scope>NUCLEOTIDE SEQUENCE [LARGE SCALE GENOMIC DNA]</scope>
    <source>
        <strain evidence="1 2">Vaf10</strain>
    </source>
</reference>
<dbReference type="AlphaFoldDB" id="A0A1B1CBD0"/>
<gene>
    <name evidence="1" type="ORF">BA011_15835</name>
</gene>
<evidence type="ECO:0000313" key="1">
    <source>
        <dbReference type="EMBL" id="ANP87051.1"/>
    </source>
</evidence>
<evidence type="ECO:0008006" key="3">
    <source>
        <dbReference type="Google" id="ProtNLM"/>
    </source>
</evidence>
<dbReference type="Proteomes" id="UP000092691">
    <property type="component" value="Chromosome"/>
</dbReference>
<evidence type="ECO:0000313" key="2">
    <source>
        <dbReference type="Proteomes" id="UP000092691"/>
    </source>
</evidence>
<dbReference type="EMBL" id="CP016286">
    <property type="protein sequence ID" value="ANP87051.1"/>
    <property type="molecule type" value="Genomic_DNA"/>
</dbReference>
<accession>A0A1B1CBD0</accession>
<protein>
    <recommendedName>
        <fullName evidence="3">DUF4238 domain-containing protein</fullName>
    </recommendedName>
</protein>
<proteinExistence type="predicted"/>